<evidence type="ECO:0000259" key="5">
    <source>
        <dbReference type="Pfam" id="PF00149"/>
    </source>
</evidence>
<feature type="region of interest" description="Disordered" evidence="3">
    <location>
        <begin position="515"/>
        <end position="542"/>
    </location>
</feature>
<evidence type="ECO:0000256" key="2">
    <source>
        <dbReference type="ARBA" id="ARBA00022801"/>
    </source>
</evidence>
<dbReference type="SUPFAM" id="SSF56300">
    <property type="entry name" value="Metallo-dependent phosphatases"/>
    <property type="match status" value="1"/>
</dbReference>
<dbReference type="InterPro" id="IPR051158">
    <property type="entry name" value="Metallophosphoesterase_sf"/>
</dbReference>
<keyword evidence="4" id="KW-1133">Transmembrane helix</keyword>
<dbReference type="GO" id="GO:0016020">
    <property type="term" value="C:membrane"/>
    <property type="evidence" value="ECO:0007669"/>
    <property type="project" value="GOC"/>
</dbReference>
<dbReference type="GO" id="GO:0046872">
    <property type="term" value="F:metal ion binding"/>
    <property type="evidence" value="ECO:0007669"/>
    <property type="project" value="UniProtKB-KW"/>
</dbReference>
<organism evidence="6 7">
    <name type="scientific">Knoellia koreensis</name>
    <dbReference type="NCBI Taxonomy" id="2730921"/>
    <lineage>
        <taxon>Bacteria</taxon>
        <taxon>Bacillati</taxon>
        <taxon>Actinomycetota</taxon>
        <taxon>Actinomycetes</taxon>
        <taxon>Micrococcales</taxon>
        <taxon>Intrasporangiaceae</taxon>
        <taxon>Knoellia</taxon>
    </lineage>
</organism>
<keyword evidence="4" id="KW-0812">Transmembrane</keyword>
<gene>
    <name evidence="6" type="ORF">HJG52_18585</name>
</gene>
<evidence type="ECO:0000256" key="3">
    <source>
        <dbReference type="SAM" id="MobiDB-lite"/>
    </source>
</evidence>
<dbReference type="InterPro" id="IPR029052">
    <property type="entry name" value="Metallo-depent_PP-like"/>
</dbReference>
<protein>
    <submittedName>
        <fullName evidence="6">Metallophosphoesterase</fullName>
    </submittedName>
</protein>
<dbReference type="Gene3D" id="3.60.21.10">
    <property type="match status" value="1"/>
</dbReference>
<feature type="transmembrane region" description="Helical" evidence="4">
    <location>
        <begin position="127"/>
        <end position="153"/>
    </location>
</feature>
<dbReference type="PANTHER" id="PTHR31302:SF31">
    <property type="entry name" value="PHOSPHODIESTERASE YAEI"/>
    <property type="match status" value="1"/>
</dbReference>
<evidence type="ECO:0000256" key="1">
    <source>
        <dbReference type="ARBA" id="ARBA00022723"/>
    </source>
</evidence>
<dbReference type="Pfam" id="PF00149">
    <property type="entry name" value="Metallophos"/>
    <property type="match status" value="1"/>
</dbReference>
<evidence type="ECO:0000256" key="4">
    <source>
        <dbReference type="SAM" id="Phobius"/>
    </source>
</evidence>
<dbReference type="EMBL" id="JABEPQ010000005">
    <property type="protein sequence ID" value="NNM47998.1"/>
    <property type="molecule type" value="Genomic_DNA"/>
</dbReference>
<reference evidence="6 7" key="1">
    <citation type="submission" date="2020-04" db="EMBL/GenBank/DDBJ databases">
        <title>Knoellia sp. isolate from air conditioner.</title>
        <authorList>
            <person name="Chea S."/>
            <person name="Kim D.-U."/>
        </authorList>
    </citation>
    <scope>NUCLEOTIDE SEQUENCE [LARGE SCALE GENOMIC DNA]</scope>
    <source>
        <strain evidence="6 7">DB2414S</strain>
    </source>
</reference>
<accession>A0A849HKQ2</accession>
<dbReference type="RefSeq" id="WP_171245112.1">
    <property type="nucleotide sequence ID" value="NZ_JABEPQ010000005.1"/>
</dbReference>
<sequence length="542" mass="57261">MSATDPTPAGRSRVRRWLVRLAALLGLAVACTAGGVAATTLFPTSVGTLNYGATLRLSIAPTDASSIQSPTIFGDIRMRFAGPVPAPGVLAQVQVKERITELLSRPGVSVRDLEPGPLELEKAARDAAIAMGLRFAAGALVVGLVVLLGYAVWRRGDPARLRWGRAVGLVAGAWLVAGVATFGSIAVTYHPEQLESFRTTGILGTVQRNADLLAGVEERAEQTTPYLKNLLALSAALQEKYAPQALGRPVAARILFVSDVHGANQYPLMKTIIEQEDVDAVVDSGDLVNFGTASEGEAAGVFSGIRSLGVPYLFVRGNHDATSEADQALLDRLAKVPNVVLLQPNATTYQVESIAGLRIAGFNDPRWFGDDNRNNAAKQKPAAAAFVRAFGDRPSPDVLVSHEPAAVEDVDQHGGIRVNGHLHKAELEGNRVGVGTFTGGGPFSHFVAQGEDGAELTGQPSSFDIAAFGEDCRLASLTRYQFRNVIEGRPAYDDVTLVNGARIEAELPQTTVAGDKLKAPAQPRTCSATAPRSTERVTAPAN</sequence>
<keyword evidence="4" id="KW-0472">Membrane</keyword>
<dbReference type="InterPro" id="IPR004843">
    <property type="entry name" value="Calcineurin-like_PHP"/>
</dbReference>
<dbReference type="GO" id="GO:0008758">
    <property type="term" value="F:UDP-2,3-diacylglucosamine hydrolase activity"/>
    <property type="evidence" value="ECO:0007669"/>
    <property type="project" value="TreeGrafter"/>
</dbReference>
<dbReference type="AlphaFoldDB" id="A0A849HKQ2"/>
<name>A0A849HKQ2_9MICO</name>
<keyword evidence="1" id="KW-0479">Metal-binding</keyword>
<evidence type="ECO:0000313" key="6">
    <source>
        <dbReference type="EMBL" id="NNM47998.1"/>
    </source>
</evidence>
<feature type="domain" description="Calcineurin-like phosphoesterase" evidence="5">
    <location>
        <begin position="253"/>
        <end position="424"/>
    </location>
</feature>
<comment type="caution">
    <text evidence="6">The sequence shown here is derived from an EMBL/GenBank/DDBJ whole genome shotgun (WGS) entry which is preliminary data.</text>
</comment>
<dbReference type="Proteomes" id="UP000588586">
    <property type="component" value="Unassembled WGS sequence"/>
</dbReference>
<dbReference type="GO" id="GO:0009245">
    <property type="term" value="P:lipid A biosynthetic process"/>
    <property type="evidence" value="ECO:0007669"/>
    <property type="project" value="TreeGrafter"/>
</dbReference>
<keyword evidence="7" id="KW-1185">Reference proteome</keyword>
<evidence type="ECO:0000313" key="7">
    <source>
        <dbReference type="Proteomes" id="UP000588586"/>
    </source>
</evidence>
<dbReference type="CDD" id="cd00838">
    <property type="entry name" value="MPP_superfamily"/>
    <property type="match status" value="1"/>
</dbReference>
<dbReference type="PANTHER" id="PTHR31302">
    <property type="entry name" value="TRANSMEMBRANE PROTEIN WITH METALLOPHOSPHOESTERASE DOMAIN-RELATED"/>
    <property type="match status" value="1"/>
</dbReference>
<keyword evidence="2" id="KW-0378">Hydrolase</keyword>
<feature type="transmembrane region" description="Helical" evidence="4">
    <location>
        <begin position="165"/>
        <end position="189"/>
    </location>
</feature>
<proteinExistence type="predicted"/>